<dbReference type="RefSeq" id="WP_007320043.1">
    <property type="nucleotide sequence ID" value="NZ_BAEH01000124.1"/>
</dbReference>
<evidence type="ECO:0000256" key="1">
    <source>
        <dbReference type="SAM" id="Phobius"/>
    </source>
</evidence>
<keyword evidence="1" id="KW-0472">Membrane</keyword>
<gene>
    <name evidence="2" type="ORF">GOEFS_124_00400</name>
</gene>
<dbReference type="Proteomes" id="UP000035034">
    <property type="component" value="Unassembled WGS sequence"/>
</dbReference>
<feature type="transmembrane region" description="Helical" evidence="1">
    <location>
        <begin position="6"/>
        <end position="24"/>
    </location>
</feature>
<dbReference type="InterPro" id="IPR050010">
    <property type="entry name" value="ETEC_3214_dom"/>
</dbReference>
<dbReference type="EMBL" id="BAEH01000124">
    <property type="protein sequence ID" value="GAB20708.1"/>
    <property type="molecule type" value="Genomic_DNA"/>
</dbReference>
<dbReference type="AlphaFoldDB" id="H0R6K7"/>
<keyword evidence="3" id="KW-1185">Reference proteome</keyword>
<evidence type="ECO:0000313" key="2">
    <source>
        <dbReference type="EMBL" id="GAB20708.1"/>
    </source>
</evidence>
<keyword evidence="1" id="KW-0812">Transmembrane</keyword>
<proteinExistence type="predicted"/>
<comment type="caution">
    <text evidence="2">The sequence shown here is derived from an EMBL/GenBank/DDBJ whole genome shotgun (WGS) entry which is preliminary data.</text>
</comment>
<organism evidence="2 3">
    <name type="scientific">Gordonia effusa NBRC 100432</name>
    <dbReference type="NCBI Taxonomy" id="1077974"/>
    <lineage>
        <taxon>Bacteria</taxon>
        <taxon>Bacillati</taxon>
        <taxon>Actinomycetota</taxon>
        <taxon>Actinomycetes</taxon>
        <taxon>Mycobacteriales</taxon>
        <taxon>Gordoniaceae</taxon>
        <taxon>Gordonia</taxon>
    </lineage>
</organism>
<accession>H0R6K7</accession>
<name>H0R6K7_9ACTN</name>
<sequence length="279" mass="31166">MASAGLAIPIIASTFVVLTTLLAISKWLTQRWQGTVGARRRQSYILNQLVCGATAQSVNALLGEPKFIRKIDNRFERTFRLDGAWVTVEFEENPENGAPVVAFSITVTDRRHWFDTGILTGGFLDIRLGEDTAIGCPESQSEWLWFGASRGPGYLRHHYFGNPGGYQNYWLSHNDAGCGDFASYSVGFKTGQYSTHDNKPSVPPNYQDIVTAVTVNTLTVLGPMRAPNVEEQFFQRDMLGVERTVVRLDRSSRPSKRQISSRLGLHPVVRFLPIKNTGR</sequence>
<dbReference type="NCBIfam" id="NF043066">
    <property type="entry name" value="ETEC_3214_dom"/>
    <property type="match status" value="1"/>
</dbReference>
<protein>
    <submittedName>
        <fullName evidence="2">Uncharacterized protein</fullName>
    </submittedName>
</protein>
<keyword evidence="1" id="KW-1133">Transmembrane helix</keyword>
<reference evidence="2 3" key="1">
    <citation type="submission" date="2011-12" db="EMBL/GenBank/DDBJ databases">
        <title>Whole genome shotgun sequence of Gordonia effusa NBRC 100432.</title>
        <authorList>
            <person name="Yoshida I."/>
            <person name="Takarada H."/>
            <person name="Hosoyama A."/>
            <person name="Tsuchikane K."/>
            <person name="Katsumata H."/>
            <person name="Yamazaki S."/>
            <person name="Fujita N."/>
        </authorList>
    </citation>
    <scope>NUCLEOTIDE SEQUENCE [LARGE SCALE GENOMIC DNA]</scope>
    <source>
        <strain evidence="2 3">NBRC 100432</strain>
    </source>
</reference>
<evidence type="ECO:0000313" key="3">
    <source>
        <dbReference type="Proteomes" id="UP000035034"/>
    </source>
</evidence>
<dbReference type="OrthoDB" id="4722256at2"/>